<evidence type="ECO:0000313" key="17">
    <source>
        <dbReference type="Proteomes" id="UP000621447"/>
    </source>
</evidence>
<feature type="domain" description="TonB-dependent receptor-like beta-barrel" evidence="14">
    <location>
        <begin position="282"/>
        <end position="759"/>
    </location>
</feature>
<feature type="signal peptide" evidence="13">
    <location>
        <begin position="1"/>
        <end position="32"/>
    </location>
</feature>
<comment type="subcellular location">
    <subcellularLocation>
        <location evidence="1 11">Cell outer membrane</location>
        <topology evidence="1 11">Multi-pass membrane protein</topology>
    </subcellularLocation>
</comment>
<dbReference type="Gene3D" id="2.40.170.20">
    <property type="entry name" value="TonB-dependent receptor, beta-barrel domain"/>
    <property type="match status" value="1"/>
</dbReference>
<name>A0ABX2JJ27_9SPHN</name>
<dbReference type="PROSITE" id="PS52016">
    <property type="entry name" value="TONB_DEPENDENT_REC_3"/>
    <property type="match status" value="1"/>
</dbReference>
<keyword evidence="13" id="KW-0732">Signal</keyword>
<evidence type="ECO:0000256" key="13">
    <source>
        <dbReference type="SAM" id="SignalP"/>
    </source>
</evidence>
<dbReference type="EMBL" id="JABULH010000003">
    <property type="protein sequence ID" value="NTS65475.1"/>
    <property type="molecule type" value="Genomic_DNA"/>
</dbReference>
<reference evidence="16 17" key="1">
    <citation type="submission" date="2020-06" db="EMBL/GenBank/DDBJ databases">
        <title>Sphingomonas hominis sp. nov., a member of the Sphingomonas, isolated from the hair of a 22-year-old girl.</title>
        <authorList>
            <person name="Zhang D.-F."/>
            <person name="Cui X.-W."/>
        </authorList>
    </citation>
    <scope>NUCLEOTIDE SEQUENCE [LARGE SCALE GENOMIC DNA]</scope>
    <source>
        <strain evidence="16 17">HHU CXW</strain>
    </source>
</reference>
<comment type="similarity">
    <text evidence="11 12">Belongs to the TonB-dependent receptor family.</text>
</comment>
<dbReference type="SUPFAM" id="SSF56935">
    <property type="entry name" value="Porins"/>
    <property type="match status" value="1"/>
</dbReference>
<evidence type="ECO:0000256" key="10">
    <source>
        <dbReference type="ARBA" id="ARBA00023237"/>
    </source>
</evidence>
<evidence type="ECO:0000256" key="6">
    <source>
        <dbReference type="ARBA" id="ARBA00023004"/>
    </source>
</evidence>
<dbReference type="InterPro" id="IPR039426">
    <property type="entry name" value="TonB-dep_rcpt-like"/>
</dbReference>
<evidence type="ECO:0000256" key="2">
    <source>
        <dbReference type="ARBA" id="ARBA00022448"/>
    </source>
</evidence>
<evidence type="ECO:0000313" key="16">
    <source>
        <dbReference type="EMBL" id="NTS65475.1"/>
    </source>
</evidence>
<feature type="chain" id="PRO_5046954748" evidence="13">
    <location>
        <begin position="33"/>
        <end position="792"/>
    </location>
</feature>
<evidence type="ECO:0000256" key="11">
    <source>
        <dbReference type="PROSITE-ProRule" id="PRU01360"/>
    </source>
</evidence>
<dbReference type="PANTHER" id="PTHR32552">
    <property type="entry name" value="FERRICHROME IRON RECEPTOR-RELATED"/>
    <property type="match status" value="1"/>
</dbReference>
<gene>
    <name evidence="16" type="ORF">HRV97_09910</name>
</gene>
<keyword evidence="3 11" id="KW-1134">Transmembrane beta strand</keyword>
<keyword evidence="10 11" id="KW-0998">Cell outer membrane</keyword>
<dbReference type="Pfam" id="PF00593">
    <property type="entry name" value="TonB_dep_Rec_b-barrel"/>
    <property type="match status" value="1"/>
</dbReference>
<keyword evidence="16" id="KW-0675">Receptor</keyword>
<evidence type="ECO:0000256" key="3">
    <source>
        <dbReference type="ARBA" id="ARBA00022452"/>
    </source>
</evidence>
<evidence type="ECO:0000256" key="5">
    <source>
        <dbReference type="ARBA" id="ARBA00022692"/>
    </source>
</evidence>
<evidence type="ECO:0000256" key="1">
    <source>
        <dbReference type="ARBA" id="ARBA00004571"/>
    </source>
</evidence>
<keyword evidence="17" id="KW-1185">Reference proteome</keyword>
<sequence length="792" mass="85475">MNTKGKQIIVTSKSLLLAGAAGLLTLSTPAVAQTVQSPTPPAVDAATATPGEDGLQEITVTAERRSENLQRVPVSVAVVGGDDLRTFQSAGEDILSLAGRVPGLYAETTTGRIFPRFYIRGLGNIDFYLGASQPVSIIQDDVVLEHVVLKSNPVFDVNQVEVLRGPQGSLFGRNTTAGIIKFDTIRPGQTFDGRVSASYGSYNTATVDAGIGGPIVADKIAFRLSGLYQHRDDWIDNTFTGPGVDGTRGGKNALGGFNERDVRLQLLFTPTEALSINVSGHARDYDGTSTVFHRGALVRGSNSVAREPRGRIALDEGNNNPQAYKTYGGSVNAAYDFGPATLTSITAYETTSGYSRGDTDGGVRQLPLNASGGCIDCGQSQGNIRDLDQWTQELRLASSDAGAAFKWQFGGFYFDQRDTTDFYQRRFFLSAPFVAANGNTNNPGNWVRLHDANTSWAVFGQASYTIDRLTLTAGGRYTEDNKRTILVKPATTGATVNFPATAPRNVKLTGKEPSWDVSALYEVDPTASIYARVARGFRGPTIQGRSAVFGSAFTTADSETITSYEAGVKTRPFGNMRFNATGFYYRVNDIQLNGNDANGNGVLFNADHADAYGFEAELEWRPIRNITFSLGGSALHSEIKDKNVYAQVCALAGRVTCTVQDPTITRTIFGSPAVLAQIDGNPLPNAPEYQIDAAVRYDIPLSNEGNFFVATDFNLQGYTNFVLYKTREFYANGNFELGLKAGYTTPDGRYEIAAFARNLTAEKNLKGVIENYNAAVFNEPRVIGVSLSGKFR</sequence>
<keyword evidence="2 11" id="KW-0813">Transport</keyword>
<keyword evidence="6" id="KW-0408">Iron</keyword>
<keyword evidence="4" id="KW-0410">Iron transport</keyword>
<organism evidence="16 17">
    <name type="scientific">Sphingomonas hominis</name>
    <dbReference type="NCBI Taxonomy" id="2741495"/>
    <lineage>
        <taxon>Bacteria</taxon>
        <taxon>Pseudomonadati</taxon>
        <taxon>Pseudomonadota</taxon>
        <taxon>Alphaproteobacteria</taxon>
        <taxon>Sphingomonadales</taxon>
        <taxon>Sphingomonadaceae</taxon>
        <taxon>Sphingomonas</taxon>
    </lineage>
</organism>
<accession>A0ABX2JJ27</accession>
<dbReference type="InterPro" id="IPR036942">
    <property type="entry name" value="Beta-barrel_TonB_sf"/>
</dbReference>
<dbReference type="PANTHER" id="PTHR32552:SF81">
    <property type="entry name" value="TONB-DEPENDENT OUTER MEMBRANE RECEPTOR"/>
    <property type="match status" value="1"/>
</dbReference>
<keyword evidence="5 11" id="KW-0812">Transmembrane</keyword>
<dbReference type="Proteomes" id="UP000621447">
    <property type="component" value="Unassembled WGS sequence"/>
</dbReference>
<evidence type="ECO:0000256" key="8">
    <source>
        <dbReference type="ARBA" id="ARBA00023077"/>
    </source>
</evidence>
<feature type="domain" description="TonB-dependent receptor plug" evidence="15">
    <location>
        <begin position="69"/>
        <end position="179"/>
    </location>
</feature>
<keyword evidence="8 12" id="KW-0798">TonB box</keyword>
<evidence type="ECO:0000256" key="7">
    <source>
        <dbReference type="ARBA" id="ARBA00023065"/>
    </source>
</evidence>
<keyword evidence="9 11" id="KW-0472">Membrane</keyword>
<dbReference type="Pfam" id="PF07715">
    <property type="entry name" value="Plug"/>
    <property type="match status" value="1"/>
</dbReference>
<evidence type="ECO:0000259" key="14">
    <source>
        <dbReference type="Pfam" id="PF00593"/>
    </source>
</evidence>
<comment type="caution">
    <text evidence="16">The sequence shown here is derived from an EMBL/GenBank/DDBJ whole genome shotgun (WGS) entry which is preliminary data.</text>
</comment>
<evidence type="ECO:0000256" key="9">
    <source>
        <dbReference type="ARBA" id="ARBA00023136"/>
    </source>
</evidence>
<keyword evidence="7" id="KW-0406">Ion transport</keyword>
<protein>
    <submittedName>
        <fullName evidence="16">TonB-dependent receptor</fullName>
    </submittedName>
</protein>
<evidence type="ECO:0000259" key="15">
    <source>
        <dbReference type="Pfam" id="PF07715"/>
    </source>
</evidence>
<dbReference type="InterPro" id="IPR012910">
    <property type="entry name" value="Plug_dom"/>
</dbReference>
<proteinExistence type="inferred from homology"/>
<dbReference type="InterPro" id="IPR000531">
    <property type="entry name" value="Beta-barrel_TonB"/>
</dbReference>
<evidence type="ECO:0000256" key="12">
    <source>
        <dbReference type="RuleBase" id="RU003357"/>
    </source>
</evidence>
<evidence type="ECO:0000256" key="4">
    <source>
        <dbReference type="ARBA" id="ARBA00022496"/>
    </source>
</evidence>